<organism evidence="2 3">
    <name type="scientific">Nannochloropsis salina CCMP1776</name>
    <dbReference type="NCBI Taxonomy" id="1027361"/>
    <lineage>
        <taxon>Eukaryota</taxon>
        <taxon>Sar</taxon>
        <taxon>Stramenopiles</taxon>
        <taxon>Ochrophyta</taxon>
        <taxon>Eustigmatophyceae</taxon>
        <taxon>Eustigmatales</taxon>
        <taxon>Monodopsidaceae</taxon>
        <taxon>Microchloropsis</taxon>
        <taxon>Microchloropsis salina</taxon>
    </lineage>
</organism>
<dbReference type="AlphaFoldDB" id="A0A4D9CU53"/>
<feature type="compositionally biased region" description="Basic and acidic residues" evidence="1">
    <location>
        <begin position="231"/>
        <end position="247"/>
    </location>
</feature>
<sequence length="395" mass="42801">MSNGSLNSLTTRGGNSGVESDVDAMEEAKARIGTVPFVAPVTDAPPLERKRKTYYQPPSGIAALLSRTEIPTACPIQPFLSLPCRKEDGLGWEAETAAVRQVRQVLEFLVERGLTGTDSAVEVAHAILHTERYFEKYHRAINAQAWKEGRRLLEETTVRKSVSNLLEALLKEVRKRSTCKRYAKAEEVRLAQEKRRQRDGKERGGGERGVELEGGKGEGVESVGVGMIDGITERPGQERQWREMEGAREEEEVETEEEGEDEGALSTGGPEGGEVAEGKEEKREEVDGEVEELIGERRQIRKLGLTEGGRGERDGDGEGGQGRGRERGGSQGPEGLSFPMPTDGREEIKEGNGEILPSVAATKDKKRKKKQGNGSPKGGKKGGSDRGNKGAGSGG</sequence>
<feature type="compositionally biased region" description="Basic and acidic residues" evidence="1">
    <location>
        <begin position="276"/>
        <end position="285"/>
    </location>
</feature>
<evidence type="ECO:0000313" key="3">
    <source>
        <dbReference type="Proteomes" id="UP000355283"/>
    </source>
</evidence>
<name>A0A4D9CU53_9STRA</name>
<feature type="region of interest" description="Disordered" evidence="1">
    <location>
        <begin position="190"/>
        <end position="395"/>
    </location>
</feature>
<feature type="compositionally biased region" description="Acidic residues" evidence="1">
    <location>
        <begin position="248"/>
        <end position="263"/>
    </location>
</feature>
<gene>
    <name evidence="2" type="ORF">NSK_006453</name>
</gene>
<accession>A0A4D9CU53</accession>
<comment type="caution">
    <text evidence="2">The sequence shown here is derived from an EMBL/GenBank/DDBJ whole genome shotgun (WGS) entry which is preliminary data.</text>
</comment>
<evidence type="ECO:0000313" key="2">
    <source>
        <dbReference type="EMBL" id="TFJ82124.1"/>
    </source>
</evidence>
<dbReference type="EMBL" id="SDOX01000119">
    <property type="protein sequence ID" value="TFJ82124.1"/>
    <property type="molecule type" value="Genomic_DNA"/>
</dbReference>
<keyword evidence="3" id="KW-1185">Reference proteome</keyword>
<feature type="compositionally biased region" description="Basic and acidic residues" evidence="1">
    <location>
        <begin position="343"/>
        <end position="352"/>
    </location>
</feature>
<proteinExistence type="predicted"/>
<dbReference type="Proteomes" id="UP000355283">
    <property type="component" value="Unassembled WGS sequence"/>
</dbReference>
<evidence type="ECO:0000256" key="1">
    <source>
        <dbReference type="SAM" id="MobiDB-lite"/>
    </source>
</evidence>
<reference evidence="2 3" key="1">
    <citation type="submission" date="2019-01" db="EMBL/GenBank/DDBJ databases">
        <title>Nuclear Genome Assembly of the Microalgal Biofuel strain Nannochloropsis salina CCMP1776.</title>
        <authorList>
            <person name="Hovde B."/>
        </authorList>
    </citation>
    <scope>NUCLEOTIDE SEQUENCE [LARGE SCALE GENOMIC DNA]</scope>
    <source>
        <strain evidence="2 3">CCMP1776</strain>
    </source>
</reference>
<feature type="compositionally biased region" description="Basic and acidic residues" evidence="1">
    <location>
        <begin position="190"/>
        <end position="219"/>
    </location>
</feature>
<protein>
    <submittedName>
        <fullName evidence="2">Uncharacterized protein</fullName>
    </submittedName>
</protein>